<dbReference type="PANTHER" id="PTHR43329">
    <property type="entry name" value="EPOXIDE HYDROLASE"/>
    <property type="match status" value="1"/>
</dbReference>
<dbReference type="STRING" id="33097.A0A150GU95"/>
<dbReference type="PRINTS" id="PR00412">
    <property type="entry name" value="EPOXHYDRLASE"/>
</dbReference>
<keyword evidence="3" id="KW-1133">Transmembrane helix</keyword>
<feature type="domain" description="AB hydrolase-1" evidence="4">
    <location>
        <begin position="101"/>
        <end position="208"/>
    </location>
</feature>
<evidence type="ECO:0000259" key="4">
    <source>
        <dbReference type="Pfam" id="PF00561"/>
    </source>
</evidence>
<dbReference type="SUPFAM" id="SSF53474">
    <property type="entry name" value="alpha/beta-Hydrolases"/>
    <property type="match status" value="1"/>
</dbReference>
<dbReference type="Gene3D" id="3.40.50.1820">
    <property type="entry name" value="alpha/beta hydrolase"/>
    <property type="match status" value="1"/>
</dbReference>
<reference evidence="6" key="1">
    <citation type="journal article" date="2016" name="Nat. Commun.">
        <title>The Gonium pectorale genome demonstrates co-option of cell cycle regulation during the evolution of multicellularity.</title>
        <authorList>
            <person name="Hanschen E.R."/>
            <person name="Marriage T.N."/>
            <person name="Ferris P.J."/>
            <person name="Hamaji T."/>
            <person name="Toyoda A."/>
            <person name="Fujiyama A."/>
            <person name="Neme R."/>
            <person name="Noguchi H."/>
            <person name="Minakuchi Y."/>
            <person name="Suzuki M."/>
            <person name="Kawai-Toyooka H."/>
            <person name="Smith D.R."/>
            <person name="Sparks H."/>
            <person name="Anderson J."/>
            <person name="Bakaric R."/>
            <person name="Luria V."/>
            <person name="Karger A."/>
            <person name="Kirschner M.W."/>
            <person name="Durand P.M."/>
            <person name="Michod R.E."/>
            <person name="Nozaki H."/>
            <person name="Olson B.J."/>
        </authorList>
    </citation>
    <scope>NUCLEOTIDE SEQUENCE [LARGE SCALE GENOMIC DNA]</scope>
    <source>
        <strain evidence="6">NIES-2863</strain>
    </source>
</reference>
<keyword evidence="1" id="KW-0378">Hydrolase</keyword>
<evidence type="ECO:0000256" key="3">
    <source>
        <dbReference type="SAM" id="Phobius"/>
    </source>
</evidence>
<dbReference type="EMBL" id="LSYV01000008">
    <property type="protein sequence ID" value="KXZ53409.1"/>
    <property type="molecule type" value="Genomic_DNA"/>
</dbReference>
<dbReference type="OrthoDB" id="537249at2759"/>
<evidence type="ECO:0000256" key="1">
    <source>
        <dbReference type="ARBA" id="ARBA00022801"/>
    </source>
</evidence>
<keyword evidence="3" id="KW-0472">Membrane</keyword>
<keyword evidence="3" id="KW-0812">Transmembrane</keyword>
<dbReference type="GO" id="GO:0016787">
    <property type="term" value="F:hydrolase activity"/>
    <property type="evidence" value="ECO:0007669"/>
    <property type="project" value="UniProtKB-KW"/>
</dbReference>
<dbReference type="InterPro" id="IPR029058">
    <property type="entry name" value="AB_hydrolase_fold"/>
</dbReference>
<name>A0A150GU95_GONPE</name>
<evidence type="ECO:0000313" key="5">
    <source>
        <dbReference type="EMBL" id="KXZ53409.1"/>
    </source>
</evidence>
<feature type="transmembrane region" description="Helical" evidence="3">
    <location>
        <begin position="28"/>
        <end position="46"/>
    </location>
</feature>
<dbReference type="InterPro" id="IPR000639">
    <property type="entry name" value="Epox_hydrolase-like"/>
</dbReference>
<dbReference type="AlphaFoldDB" id="A0A150GU95"/>
<gene>
    <name evidence="5" type="ORF">GPECTOR_7g1306</name>
</gene>
<keyword evidence="6" id="KW-1185">Reference proteome</keyword>
<evidence type="ECO:0000256" key="2">
    <source>
        <dbReference type="ARBA" id="ARBA00038334"/>
    </source>
</evidence>
<organism evidence="5 6">
    <name type="scientific">Gonium pectorale</name>
    <name type="common">Green alga</name>
    <dbReference type="NCBI Taxonomy" id="33097"/>
    <lineage>
        <taxon>Eukaryota</taxon>
        <taxon>Viridiplantae</taxon>
        <taxon>Chlorophyta</taxon>
        <taxon>core chlorophytes</taxon>
        <taxon>Chlorophyceae</taxon>
        <taxon>CS clade</taxon>
        <taxon>Chlamydomonadales</taxon>
        <taxon>Volvocaceae</taxon>
        <taxon>Gonium</taxon>
    </lineage>
</organism>
<protein>
    <submittedName>
        <fullName evidence="5">SYP2 protein</fullName>
    </submittedName>
</protein>
<comment type="similarity">
    <text evidence="2">Belongs to the AB hydrolase superfamily. Epoxide hydrolase family.</text>
</comment>
<dbReference type="Proteomes" id="UP000075714">
    <property type="component" value="Unassembled WGS sequence"/>
</dbReference>
<comment type="caution">
    <text evidence="5">The sequence shown here is derived from an EMBL/GenBank/DDBJ whole genome shotgun (WGS) entry which is preliminary data.</text>
</comment>
<proteinExistence type="inferred from homology"/>
<accession>A0A150GU95</accession>
<sequence length="348" mass="38713">MKKNMDATKAPTVPILEEVQFPSGVRGLPFYALLPLTTAYLVFSLFKDFLKNPLGFFSSKERRPEQLPLPAYLEGLVHEHLDVGGGVKLHAVGFGRQPGKPLLLFLHGFPECWYSWREQLAALRDRYEVLAVDMRGYNTSSKPKGLSAYTLERLTADVAAVVRGRGRSSCTLVAHDWGGVVAWTAAGRYPGLVDRLVVLAAPHWLLYLRNRTADQMARSYYFLWFLLPVLPELLLTHTDSAFTSSLWLSGADFGPLRRGANSPADAEVYKAAALQPGAATSALNYYRALLLTNLGLLPLHPEVAPRCQVHVLQECSHWIQSDKPAELQRILDDWLKAHPLGKAEDNGQ</sequence>
<dbReference type="Pfam" id="PF00561">
    <property type="entry name" value="Abhydrolase_1"/>
    <property type="match status" value="1"/>
</dbReference>
<dbReference type="InterPro" id="IPR000073">
    <property type="entry name" value="AB_hydrolase_1"/>
</dbReference>
<evidence type="ECO:0000313" key="6">
    <source>
        <dbReference type="Proteomes" id="UP000075714"/>
    </source>
</evidence>
<dbReference type="PRINTS" id="PR00111">
    <property type="entry name" value="ABHYDROLASE"/>
</dbReference>